<evidence type="ECO:0000256" key="6">
    <source>
        <dbReference type="SAM" id="Phobius"/>
    </source>
</evidence>
<feature type="region of interest" description="Disordered" evidence="5">
    <location>
        <begin position="256"/>
        <end position="275"/>
    </location>
</feature>
<dbReference type="InterPro" id="IPR032816">
    <property type="entry name" value="VTT_dom"/>
</dbReference>
<gene>
    <name evidence="8" type="ORF">DTER00134_LOCUS7243</name>
</gene>
<dbReference type="PANTHER" id="PTHR43220">
    <property type="match status" value="1"/>
</dbReference>
<keyword evidence="2 6" id="KW-0812">Transmembrane</keyword>
<evidence type="ECO:0000256" key="5">
    <source>
        <dbReference type="SAM" id="MobiDB-lite"/>
    </source>
</evidence>
<evidence type="ECO:0000256" key="2">
    <source>
        <dbReference type="ARBA" id="ARBA00022692"/>
    </source>
</evidence>
<dbReference type="Pfam" id="PF09335">
    <property type="entry name" value="VTT_dom"/>
    <property type="match status" value="1"/>
</dbReference>
<dbReference type="AlphaFoldDB" id="A0A7S3QSY7"/>
<evidence type="ECO:0000256" key="3">
    <source>
        <dbReference type="ARBA" id="ARBA00022989"/>
    </source>
</evidence>
<evidence type="ECO:0000256" key="4">
    <source>
        <dbReference type="ARBA" id="ARBA00023136"/>
    </source>
</evidence>
<feature type="domain" description="VTT" evidence="7">
    <location>
        <begin position="94"/>
        <end position="213"/>
    </location>
</feature>
<feature type="transmembrane region" description="Helical" evidence="6">
    <location>
        <begin position="229"/>
        <end position="246"/>
    </location>
</feature>
<keyword evidence="4 6" id="KW-0472">Membrane</keyword>
<dbReference type="GO" id="GO:0000045">
    <property type="term" value="P:autophagosome assembly"/>
    <property type="evidence" value="ECO:0007669"/>
    <property type="project" value="TreeGrafter"/>
</dbReference>
<name>A0A7S3QSY7_DUNTE</name>
<accession>A0A7S3QSY7</accession>
<evidence type="ECO:0000256" key="1">
    <source>
        <dbReference type="ARBA" id="ARBA00004141"/>
    </source>
</evidence>
<dbReference type="InterPro" id="IPR045014">
    <property type="entry name" value="TM41A/B"/>
</dbReference>
<feature type="transmembrane region" description="Helical" evidence="6">
    <location>
        <begin position="15"/>
        <end position="33"/>
    </location>
</feature>
<dbReference type="GO" id="GO:0016020">
    <property type="term" value="C:membrane"/>
    <property type="evidence" value="ECO:0007669"/>
    <property type="project" value="UniProtKB-SubCell"/>
</dbReference>
<proteinExistence type="predicted"/>
<protein>
    <recommendedName>
        <fullName evidence="7">VTT domain-containing protein</fullName>
    </recommendedName>
</protein>
<organism evidence="8">
    <name type="scientific">Dunaliella tertiolecta</name>
    <name type="common">Green alga</name>
    <dbReference type="NCBI Taxonomy" id="3047"/>
    <lineage>
        <taxon>Eukaryota</taxon>
        <taxon>Viridiplantae</taxon>
        <taxon>Chlorophyta</taxon>
        <taxon>core chlorophytes</taxon>
        <taxon>Chlorophyceae</taxon>
        <taxon>CS clade</taxon>
        <taxon>Chlamydomonadales</taxon>
        <taxon>Dunaliellaceae</taxon>
        <taxon>Dunaliella</taxon>
    </lineage>
</organism>
<evidence type="ECO:0000313" key="8">
    <source>
        <dbReference type="EMBL" id="CAE0492170.1"/>
    </source>
</evidence>
<dbReference type="PANTHER" id="PTHR43220:SF7">
    <property type="entry name" value="SNARE ASSOCIATED GOLGI PROTEIN FAMILY"/>
    <property type="match status" value="1"/>
</dbReference>
<feature type="transmembrane region" description="Helical" evidence="6">
    <location>
        <begin position="79"/>
        <end position="103"/>
    </location>
</feature>
<evidence type="ECO:0000259" key="7">
    <source>
        <dbReference type="Pfam" id="PF09335"/>
    </source>
</evidence>
<dbReference type="EMBL" id="HBIP01012728">
    <property type="protein sequence ID" value="CAE0492170.1"/>
    <property type="molecule type" value="Transcribed_RNA"/>
</dbReference>
<sequence length="275" mass="29320">MAPGSKSSQGVRRSLLRILLVLFISGALLLAYFKSLPKIEPHVWSAIQGNFPPRSLSSLRNLRDALVGYSANYPVRTGLAVAFVYMGMQTFAIPGTTSLSLVLGALFGRWLGFTLVALTSTAGASCCYILSWGVGKPIAKAIWPERLASFQAEVAHRRKALLNYMLFLRMTPLLPNVFINVASPIVGVPLHTFAIATLLGCAPNNFVAANAGAHLGELNSMADLVSPRLMAFMGVMGVIALIPGLWKRTDMAKSVAESGPASSELDAKGSGKKET</sequence>
<feature type="transmembrane region" description="Helical" evidence="6">
    <location>
        <begin position="110"/>
        <end position="134"/>
    </location>
</feature>
<feature type="compositionally biased region" description="Basic and acidic residues" evidence="5">
    <location>
        <begin position="265"/>
        <end position="275"/>
    </location>
</feature>
<keyword evidence="3 6" id="KW-1133">Transmembrane helix</keyword>
<reference evidence="8" key="1">
    <citation type="submission" date="2021-01" db="EMBL/GenBank/DDBJ databases">
        <authorList>
            <person name="Corre E."/>
            <person name="Pelletier E."/>
            <person name="Niang G."/>
            <person name="Scheremetjew M."/>
            <person name="Finn R."/>
            <person name="Kale V."/>
            <person name="Holt S."/>
            <person name="Cochrane G."/>
            <person name="Meng A."/>
            <person name="Brown T."/>
            <person name="Cohen L."/>
        </authorList>
    </citation>
    <scope>NUCLEOTIDE SEQUENCE</scope>
    <source>
        <strain evidence="8">CCMP1320</strain>
    </source>
</reference>
<comment type="subcellular location">
    <subcellularLocation>
        <location evidence="1">Membrane</location>
        <topology evidence="1">Multi-pass membrane protein</topology>
    </subcellularLocation>
</comment>